<dbReference type="RefSeq" id="XP_032812116.1">
    <property type="nucleotide sequence ID" value="XM_032956225.1"/>
</dbReference>
<evidence type="ECO:0000313" key="2">
    <source>
        <dbReference type="Proteomes" id="UP001318040"/>
    </source>
</evidence>
<gene>
    <name evidence="3" type="primary">LOC116943383</name>
</gene>
<accession>A0AAJ7T890</accession>
<sequence>MAQWLAQLQEYNLQIQYRAGRTHANVDALSRRPVVCAETRAKEACPCFTGERCRQAAAPQERAETNPPPTREGAVCAAETPAEGVVGPTDHPTLNGLIQGDVSCPFPGLDDEQLRQTQQRDPDLAAVAAALREKKSALPGPWSDLLFGVPPPQREEGSRPIEHLMETLRGAAHGPTRKERPHTSGKSRAPNPVWSPPSTRRALSPQVPRAKENRRSGGGDRRQNPGRRSHHLRGRPRGPGESRGPRGTTSWGQPRRGAPGTGAGTSGGYVVRQQQSRSIGAVPATVMPQQRSHPADSVAAMPPPPSDGADAALPSPPPT</sequence>
<proteinExistence type="predicted"/>
<dbReference type="Proteomes" id="UP001318040">
    <property type="component" value="Chromosome 17"/>
</dbReference>
<evidence type="ECO:0000313" key="3">
    <source>
        <dbReference type="RefSeq" id="XP_032812116.1"/>
    </source>
</evidence>
<reference evidence="3" key="1">
    <citation type="submission" date="2025-08" db="UniProtKB">
        <authorList>
            <consortium name="RefSeq"/>
        </authorList>
    </citation>
    <scope>IDENTIFICATION</scope>
    <source>
        <tissue evidence="3">Sperm</tissue>
    </source>
</reference>
<dbReference type="KEGG" id="pmrn:116943383"/>
<evidence type="ECO:0000256" key="1">
    <source>
        <dbReference type="SAM" id="MobiDB-lite"/>
    </source>
</evidence>
<feature type="compositionally biased region" description="Basic and acidic residues" evidence="1">
    <location>
        <begin position="209"/>
        <end position="223"/>
    </location>
</feature>
<dbReference type="AlphaFoldDB" id="A0AAJ7T890"/>
<feature type="region of interest" description="Disordered" evidence="1">
    <location>
        <begin position="139"/>
        <end position="158"/>
    </location>
</feature>
<keyword evidence="2" id="KW-1185">Reference proteome</keyword>
<protein>
    <submittedName>
        <fullName evidence="3">Uncharacterized protein LOC116943383</fullName>
    </submittedName>
</protein>
<feature type="region of interest" description="Disordered" evidence="1">
    <location>
        <begin position="168"/>
        <end position="319"/>
    </location>
</feature>
<organism evidence="2 3">
    <name type="scientific">Petromyzon marinus</name>
    <name type="common">Sea lamprey</name>
    <dbReference type="NCBI Taxonomy" id="7757"/>
    <lineage>
        <taxon>Eukaryota</taxon>
        <taxon>Metazoa</taxon>
        <taxon>Chordata</taxon>
        <taxon>Craniata</taxon>
        <taxon>Vertebrata</taxon>
        <taxon>Cyclostomata</taxon>
        <taxon>Hyperoartia</taxon>
        <taxon>Petromyzontiformes</taxon>
        <taxon>Petromyzontidae</taxon>
        <taxon>Petromyzon</taxon>
    </lineage>
</organism>
<name>A0AAJ7T890_PETMA</name>
<feature type="compositionally biased region" description="Basic residues" evidence="1">
    <location>
        <begin position="224"/>
        <end position="236"/>
    </location>
</feature>